<dbReference type="AlphaFoldDB" id="A0A250KEX9"/>
<protein>
    <submittedName>
        <fullName evidence="1">Uncharacterized protein</fullName>
    </submittedName>
</protein>
<reference evidence="1 2" key="1">
    <citation type="submission" date="2017-05" db="EMBL/GenBank/DDBJ databases">
        <title>whole genome sequence of Prevotella melaninogenica GAI 07411.</title>
        <authorList>
            <person name="Kondo Y."/>
            <person name="Hoshino T."/>
        </authorList>
    </citation>
    <scope>NUCLEOTIDE SEQUENCE [LARGE SCALE GENOMIC DNA]</scope>
    <source>
        <strain evidence="1 2">GAI 07411</strain>
    </source>
</reference>
<dbReference type="EMBL" id="AP018049">
    <property type="protein sequence ID" value="BBA28116.1"/>
    <property type="molecule type" value="Genomic_DNA"/>
</dbReference>
<gene>
    <name evidence="1" type="ORF">PMEL1_00006</name>
</gene>
<proteinExistence type="predicted"/>
<accession>A0A250KEX9</accession>
<evidence type="ECO:0000313" key="1">
    <source>
        <dbReference type="EMBL" id="BBA28116.1"/>
    </source>
</evidence>
<dbReference type="Proteomes" id="UP000267517">
    <property type="component" value="Chromosome I"/>
</dbReference>
<name>A0A250KEX9_9BACT</name>
<evidence type="ECO:0000313" key="2">
    <source>
        <dbReference type="Proteomes" id="UP000267517"/>
    </source>
</evidence>
<organism evidence="1 2">
    <name type="scientific">Prevotella melaninogenica</name>
    <dbReference type="NCBI Taxonomy" id="28132"/>
    <lineage>
        <taxon>Bacteria</taxon>
        <taxon>Pseudomonadati</taxon>
        <taxon>Bacteroidota</taxon>
        <taxon>Bacteroidia</taxon>
        <taxon>Bacteroidales</taxon>
        <taxon>Prevotellaceae</taxon>
        <taxon>Prevotella</taxon>
    </lineage>
</organism>
<sequence length="45" mass="5454">MVCAIESAFLIKKLAYMEKKQFLCNRILNLEINIKHFKTYNYVRN</sequence>